<evidence type="ECO:0000256" key="1">
    <source>
        <dbReference type="SAM" id="SignalP"/>
    </source>
</evidence>
<feature type="chain" id="PRO_5002526370" evidence="1">
    <location>
        <begin position="17"/>
        <end position="329"/>
    </location>
</feature>
<organism evidence="2 3">
    <name type="scientific">Hirsutella minnesotensis 3608</name>
    <dbReference type="NCBI Taxonomy" id="1043627"/>
    <lineage>
        <taxon>Eukaryota</taxon>
        <taxon>Fungi</taxon>
        <taxon>Dikarya</taxon>
        <taxon>Ascomycota</taxon>
        <taxon>Pezizomycotina</taxon>
        <taxon>Sordariomycetes</taxon>
        <taxon>Hypocreomycetidae</taxon>
        <taxon>Hypocreales</taxon>
        <taxon>Ophiocordycipitaceae</taxon>
        <taxon>Hirsutella</taxon>
    </lineage>
</organism>
<dbReference type="Proteomes" id="UP000054481">
    <property type="component" value="Unassembled WGS sequence"/>
</dbReference>
<sequence length="329" mass="37982">MKTTVVSALLAGVAVAQPRWIQWNGPWGTEWVNDGHPDKQFYHPAQGRDAELYCPRALPLSSGNDRRPQGETAERCMGTAQYCHKKIYAYVGERFNSFEDCIRSRGMQPEQLATQGGVDRHTWNAEAREKAFQSLRTANDLYRRHIWMRLLAENADHDSLTYRGEENKLIKDALLYRDATKSQALKAADIAKAEAAKAYKPAFAQEIAQHVDEAAAQFEWEFKDFKPDWMPVLYPRVGEVKNLLTLAADLYARFVMIDILDIDTLRDRKDALYREARETLAKAMRHPEGRRYRKEIDDARAEQNKEWQKEMGVGLGKVTSWITEREQSW</sequence>
<accession>A0A0F8A1L1</accession>
<evidence type="ECO:0000313" key="2">
    <source>
        <dbReference type="EMBL" id="KJZ76302.1"/>
    </source>
</evidence>
<name>A0A0F8A1L1_9HYPO</name>
<feature type="signal peptide" evidence="1">
    <location>
        <begin position="1"/>
        <end position="16"/>
    </location>
</feature>
<dbReference type="OrthoDB" id="10674805at2759"/>
<keyword evidence="1" id="KW-0732">Signal</keyword>
<evidence type="ECO:0000313" key="3">
    <source>
        <dbReference type="Proteomes" id="UP000054481"/>
    </source>
</evidence>
<proteinExistence type="predicted"/>
<reference evidence="2 3" key="1">
    <citation type="journal article" date="2014" name="Genome Biol. Evol.">
        <title>Comparative genomics and transcriptomics analyses reveal divergent lifestyle features of nematode endoparasitic fungus Hirsutella minnesotensis.</title>
        <authorList>
            <person name="Lai Y."/>
            <person name="Liu K."/>
            <person name="Zhang X."/>
            <person name="Zhang X."/>
            <person name="Li K."/>
            <person name="Wang N."/>
            <person name="Shu C."/>
            <person name="Wu Y."/>
            <person name="Wang C."/>
            <person name="Bushley K.E."/>
            <person name="Xiang M."/>
            <person name="Liu X."/>
        </authorList>
    </citation>
    <scope>NUCLEOTIDE SEQUENCE [LARGE SCALE GENOMIC DNA]</scope>
    <source>
        <strain evidence="2 3">3608</strain>
    </source>
</reference>
<protein>
    <submittedName>
        <fullName evidence="2">Uncharacterized protein</fullName>
    </submittedName>
</protein>
<dbReference type="AlphaFoldDB" id="A0A0F8A1L1"/>
<keyword evidence="3" id="KW-1185">Reference proteome</keyword>
<dbReference type="EMBL" id="KQ030512">
    <property type="protein sequence ID" value="KJZ76302.1"/>
    <property type="molecule type" value="Genomic_DNA"/>
</dbReference>
<gene>
    <name evidence="2" type="ORF">HIM_04384</name>
</gene>